<keyword evidence="3" id="KW-0274">FAD</keyword>
<dbReference type="InterPro" id="IPR002938">
    <property type="entry name" value="FAD-bd"/>
</dbReference>
<keyword evidence="5" id="KW-0503">Monooxygenase</keyword>
<dbReference type="AlphaFoldDB" id="A0AAD4Q1B0"/>
<dbReference type="Pfam" id="PF01494">
    <property type="entry name" value="FAD_binding_3"/>
    <property type="match status" value="2"/>
</dbReference>
<dbReference type="PRINTS" id="PR00420">
    <property type="entry name" value="RNGMNOXGNASE"/>
</dbReference>
<dbReference type="PANTHER" id="PTHR13789">
    <property type="entry name" value="MONOOXYGENASE"/>
    <property type="match status" value="1"/>
</dbReference>
<evidence type="ECO:0000313" key="9">
    <source>
        <dbReference type="Proteomes" id="UP001201262"/>
    </source>
</evidence>
<evidence type="ECO:0000259" key="7">
    <source>
        <dbReference type="Pfam" id="PF01494"/>
    </source>
</evidence>
<dbReference type="PANTHER" id="PTHR13789:SF215">
    <property type="entry name" value="FAD-BINDING DOMAIN-CONTAINING PROTEIN-RELATED"/>
    <property type="match status" value="1"/>
</dbReference>
<proteinExistence type="inferred from homology"/>
<evidence type="ECO:0000256" key="2">
    <source>
        <dbReference type="ARBA" id="ARBA00022630"/>
    </source>
</evidence>
<evidence type="ECO:0000256" key="1">
    <source>
        <dbReference type="ARBA" id="ARBA00007992"/>
    </source>
</evidence>
<evidence type="ECO:0000313" key="8">
    <source>
        <dbReference type="EMBL" id="KAH8698368.1"/>
    </source>
</evidence>
<accession>A0AAD4Q1B0</accession>
<keyword evidence="6" id="KW-0732">Signal</keyword>
<dbReference type="GeneID" id="70250501"/>
<comment type="similarity">
    <text evidence="1">Belongs to the paxM FAD-dependent monooxygenase family.</text>
</comment>
<keyword evidence="4" id="KW-0560">Oxidoreductase</keyword>
<keyword evidence="9" id="KW-1185">Reference proteome</keyword>
<dbReference type="InterPro" id="IPR036188">
    <property type="entry name" value="FAD/NAD-bd_sf"/>
</dbReference>
<keyword evidence="2" id="KW-0285">Flavoprotein</keyword>
<dbReference type="Proteomes" id="UP001201262">
    <property type="component" value="Unassembled WGS sequence"/>
</dbReference>
<dbReference type="GO" id="GO:0004497">
    <property type="term" value="F:monooxygenase activity"/>
    <property type="evidence" value="ECO:0007669"/>
    <property type="project" value="UniProtKB-KW"/>
</dbReference>
<protein>
    <submittedName>
        <fullName evidence="8">Salicylate hydroxylase</fullName>
    </submittedName>
</protein>
<dbReference type="GO" id="GO:0071949">
    <property type="term" value="F:FAD binding"/>
    <property type="evidence" value="ECO:0007669"/>
    <property type="project" value="InterPro"/>
</dbReference>
<reference evidence="8" key="1">
    <citation type="submission" date="2021-12" db="EMBL/GenBank/DDBJ databases">
        <title>Convergent genome expansion in fungi linked to evolution of root-endophyte symbiosis.</title>
        <authorList>
            <consortium name="DOE Joint Genome Institute"/>
            <person name="Ke Y.-H."/>
            <person name="Bonito G."/>
            <person name="Liao H.-L."/>
            <person name="Looney B."/>
            <person name="Rojas-Flechas A."/>
            <person name="Nash J."/>
            <person name="Hameed K."/>
            <person name="Schadt C."/>
            <person name="Martin F."/>
            <person name="Crous P.W."/>
            <person name="Miettinen O."/>
            <person name="Magnuson J.K."/>
            <person name="Labbe J."/>
            <person name="Jacobson D."/>
            <person name="Doktycz M.J."/>
            <person name="Veneault-Fourrey C."/>
            <person name="Kuo A."/>
            <person name="Mondo S."/>
            <person name="Calhoun S."/>
            <person name="Riley R."/>
            <person name="Ohm R."/>
            <person name="LaButti K."/>
            <person name="Andreopoulos B."/>
            <person name="Pangilinan J."/>
            <person name="Nolan M."/>
            <person name="Tritt A."/>
            <person name="Clum A."/>
            <person name="Lipzen A."/>
            <person name="Daum C."/>
            <person name="Barry K."/>
            <person name="Grigoriev I.V."/>
            <person name="Vilgalys R."/>
        </authorList>
    </citation>
    <scope>NUCLEOTIDE SEQUENCE</scope>
    <source>
        <strain evidence="8">PMI_201</strain>
    </source>
</reference>
<evidence type="ECO:0000256" key="6">
    <source>
        <dbReference type="SAM" id="SignalP"/>
    </source>
</evidence>
<dbReference type="SUPFAM" id="SSF54373">
    <property type="entry name" value="FAD-linked reductases, C-terminal domain"/>
    <property type="match status" value="1"/>
</dbReference>
<dbReference type="EMBL" id="JAJTJA010000005">
    <property type="protein sequence ID" value="KAH8698368.1"/>
    <property type="molecule type" value="Genomic_DNA"/>
</dbReference>
<comment type="caution">
    <text evidence="8">The sequence shown here is derived from an EMBL/GenBank/DDBJ whole genome shotgun (WGS) entry which is preliminary data.</text>
</comment>
<feature type="chain" id="PRO_5041992813" evidence="6">
    <location>
        <begin position="19"/>
        <end position="439"/>
    </location>
</feature>
<dbReference type="InterPro" id="IPR050493">
    <property type="entry name" value="FAD-dep_Monooxygenase_BioMet"/>
</dbReference>
<evidence type="ECO:0000256" key="5">
    <source>
        <dbReference type="ARBA" id="ARBA00023033"/>
    </source>
</evidence>
<dbReference type="SUPFAM" id="SSF51905">
    <property type="entry name" value="FAD/NAD(P)-binding domain"/>
    <property type="match status" value="1"/>
</dbReference>
<gene>
    <name evidence="8" type="ORF">BGW36DRAFT_426078</name>
</gene>
<evidence type="ECO:0000256" key="4">
    <source>
        <dbReference type="ARBA" id="ARBA00023002"/>
    </source>
</evidence>
<evidence type="ECO:0000256" key="3">
    <source>
        <dbReference type="ARBA" id="ARBA00022827"/>
    </source>
</evidence>
<organism evidence="8 9">
    <name type="scientific">Talaromyces proteolyticus</name>
    <dbReference type="NCBI Taxonomy" id="1131652"/>
    <lineage>
        <taxon>Eukaryota</taxon>
        <taxon>Fungi</taxon>
        <taxon>Dikarya</taxon>
        <taxon>Ascomycota</taxon>
        <taxon>Pezizomycotina</taxon>
        <taxon>Eurotiomycetes</taxon>
        <taxon>Eurotiomycetidae</taxon>
        <taxon>Eurotiales</taxon>
        <taxon>Trichocomaceae</taxon>
        <taxon>Talaromyces</taxon>
        <taxon>Talaromyces sect. Bacilispori</taxon>
    </lineage>
</organism>
<feature type="signal peptide" evidence="6">
    <location>
        <begin position="1"/>
        <end position="18"/>
    </location>
</feature>
<name>A0AAD4Q1B0_9EURO</name>
<dbReference type="Gene3D" id="3.50.50.60">
    <property type="entry name" value="FAD/NAD(P)-binding domain"/>
    <property type="match status" value="1"/>
</dbReference>
<dbReference type="RefSeq" id="XP_046072832.1">
    <property type="nucleotide sequence ID" value="XM_046220214.1"/>
</dbReference>
<sequence>MTLNIIIVGAGIAGLTAAVSLHQAGHHVRVYESSAFAAEVGAALNLAPNGTRVLQKLGFDMQKASAVPINNWDTVDGTSLRRIACQDLKQASERFGAAYVAVHRVDLHNELMRLAGVDQPGARGVELHLSSRVIQIDPEAGLVEFVDGRIEKADLIIGADGLHSVSRNAITSASEGPSTAAKRSTGLSAFRFLVPTEVLENHPAGKELLAWKTPGATLLGDPNSKTMEEERHMMWYPCRSGKVQNFVGIHPTVTGEQPENSEGAISMSPITPFRILTVRKGIKRQMLSEFSHFHPQVVEILSLGNDVNCWPLFHTEPLNSWTRGKLVVIGDAAHPMLPFGGQGSNQAIEDGGALGFLLKDVDDVAEIPARLELFEKVRRRRASRVQILSTVRANREHQVETQIRQYMEEDVLLPNSFAARVAHDAGFDVFRRCHEVLAI</sequence>
<feature type="domain" description="FAD-binding" evidence="7">
    <location>
        <begin position="318"/>
        <end position="385"/>
    </location>
</feature>
<feature type="domain" description="FAD-binding" evidence="7">
    <location>
        <begin position="4"/>
        <end position="182"/>
    </location>
</feature>